<dbReference type="OrthoDB" id="6145721at2759"/>
<gene>
    <name evidence="2" type="ORF">KP79_PYT23506</name>
</gene>
<reference evidence="2 3" key="1">
    <citation type="journal article" date="2017" name="Nat. Ecol. Evol.">
        <title>Scallop genome provides insights into evolution of bilaterian karyotype and development.</title>
        <authorList>
            <person name="Wang S."/>
            <person name="Zhang J."/>
            <person name="Jiao W."/>
            <person name="Li J."/>
            <person name="Xun X."/>
            <person name="Sun Y."/>
            <person name="Guo X."/>
            <person name="Huan P."/>
            <person name="Dong B."/>
            <person name="Zhang L."/>
            <person name="Hu X."/>
            <person name="Sun X."/>
            <person name="Wang J."/>
            <person name="Zhao C."/>
            <person name="Wang Y."/>
            <person name="Wang D."/>
            <person name="Huang X."/>
            <person name="Wang R."/>
            <person name="Lv J."/>
            <person name="Li Y."/>
            <person name="Zhang Z."/>
            <person name="Liu B."/>
            <person name="Lu W."/>
            <person name="Hui Y."/>
            <person name="Liang J."/>
            <person name="Zhou Z."/>
            <person name="Hou R."/>
            <person name="Li X."/>
            <person name="Liu Y."/>
            <person name="Li H."/>
            <person name="Ning X."/>
            <person name="Lin Y."/>
            <person name="Zhao L."/>
            <person name="Xing Q."/>
            <person name="Dou J."/>
            <person name="Li Y."/>
            <person name="Mao J."/>
            <person name="Guo H."/>
            <person name="Dou H."/>
            <person name="Li T."/>
            <person name="Mu C."/>
            <person name="Jiang W."/>
            <person name="Fu Q."/>
            <person name="Fu X."/>
            <person name="Miao Y."/>
            <person name="Liu J."/>
            <person name="Yu Q."/>
            <person name="Li R."/>
            <person name="Liao H."/>
            <person name="Li X."/>
            <person name="Kong Y."/>
            <person name="Jiang Z."/>
            <person name="Chourrout D."/>
            <person name="Li R."/>
            <person name="Bao Z."/>
        </authorList>
    </citation>
    <scope>NUCLEOTIDE SEQUENCE [LARGE SCALE GENOMIC DNA]</scope>
    <source>
        <strain evidence="2 3">PY_sf001</strain>
    </source>
</reference>
<dbReference type="PANTHER" id="PTHR11360">
    <property type="entry name" value="MONOCARBOXYLATE TRANSPORTER"/>
    <property type="match status" value="1"/>
</dbReference>
<dbReference type="InterPro" id="IPR036259">
    <property type="entry name" value="MFS_trans_sf"/>
</dbReference>
<keyword evidence="1" id="KW-0812">Transmembrane</keyword>
<dbReference type="Proteomes" id="UP000242188">
    <property type="component" value="Unassembled WGS sequence"/>
</dbReference>
<dbReference type="EMBL" id="NEDP02002776">
    <property type="protein sequence ID" value="OWF50040.1"/>
    <property type="molecule type" value="Genomic_DNA"/>
</dbReference>
<sequence>MVPCFAVCKPRTVDVSGLNKSDTNASETISVSAISSVSALYSKKKDGTCSKLVTVCQNKVYVIYTLALVISVPTMTSISIFLINFLQFKGFDPQTAVFLYAVMTFFSAIFRLVPGFLKRIPHLSIMVIPVLFTIVGTITCAFIPFAITFEHHMILMGCKGISIGGTVTVISITTMKLVGMKNYSIGLGVTISGVGIGNSCGGPIAGYLRDTTGSYTLSFYVAAVGLGVASCLNIVAAAIRKYNANVSIRPEEYLKNRRGSRRRSSILPWKGKVEFIF</sequence>
<dbReference type="AlphaFoldDB" id="A0A210QMS1"/>
<accession>A0A210QMS1</accession>
<evidence type="ECO:0000313" key="3">
    <source>
        <dbReference type="Proteomes" id="UP000242188"/>
    </source>
</evidence>
<keyword evidence="1" id="KW-0472">Membrane</keyword>
<feature type="transmembrane region" description="Helical" evidence="1">
    <location>
        <begin position="125"/>
        <end position="147"/>
    </location>
</feature>
<feature type="transmembrane region" description="Helical" evidence="1">
    <location>
        <begin position="185"/>
        <end position="205"/>
    </location>
</feature>
<evidence type="ECO:0000256" key="1">
    <source>
        <dbReference type="SAM" id="Phobius"/>
    </source>
</evidence>
<feature type="transmembrane region" description="Helical" evidence="1">
    <location>
        <begin position="217"/>
        <end position="239"/>
    </location>
</feature>
<keyword evidence="1" id="KW-1133">Transmembrane helix</keyword>
<feature type="transmembrane region" description="Helical" evidence="1">
    <location>
        <begin position="95"/>
        <end position="113"/>
    </location>
</feature>
<protein>
    <submittedName>
        <fullName evidence="2">Monocarboxylate transporter 13</fullName>
    </submittedName>
</protein>
<feature type="transmembrane region" description="Helical" evidence="1">
    <location>
        <begin position="61"/>
        <end position="83"/>
    </location>
</feature>
<dbReference type="SUPFAM" id="SSF103473">
    <property type="entry name" value="MFS general substrate transporter"/>
    <property type="match status" value="1"/>
</dbReference>
<dbReference type="Gene3D" id="1.20.1250.20">
    <property type="entry name" value="MFS general substrate transporter like domains"/>
    <property type="match status" value="1"/>
</dbReference>
<proteinExistence type="predicted"/>
<comment type="caution">
    <text evidence="2">The sequence shown here is derived from an EMBL/GenBank/DDBJ whole genome shotgun (WGS) entry which is preliminary data.</text>
</comment>
<name>A0A210QMS1_MIZYE</name>
<keyword evidence="3" id="KW-1185">Reference proteome</keyword>
<evidence type="ECO:0000313" key="2">
    <source>
        <dbReference type="EMBL" id="OWF50040.1"/>
    </source>
</evidence>
<dbReference type="PANTHER" id="PTHR11360:SF284">
    <property type="entry name" value="EG:103B4.3 PROTEIN-RELATED"/>
    <property type="match status" value="1"/>
</dbReference>
<dbReference type="InterPro" id="IPR050327">
    <property type="entry name" value="Proton-linked_MCT"/>
</dbReference>
<feature type="transmembrane region" description="Helical" evidence="1">
    <location>
        <begin position="153"/>
        <end position="173"/>
    </location>
</feature>
<organism evidence="2 3">
    <name type="scientific">Mizuhopecten yessoensis</name>
    <name type="common">Japanese scallop</name>
    <name type="synonym">Patinopecten yessoensis</name>
    <dbReference type="NCBI Taxonomy" id="6573"/>
    <lineage>
        <taxon>Eukaryota</taxon>
        <taxon>Metazoa</taxon>
        <taxon>Spiralia</taxon>
        <taxon>Lophotrochozoa</taxon>
        <taxon>Mollusca</taxon>
        <taxon>Bivalvia</taxon>
        <taxon>Autobranchia</taxon>
        <taxon>Pteriomorphia</taxon>
        <taxon>Pectinida</taxon>
        <taxon>Pectinoidea</taxon>
        <taxon>Pectinidae</taxon>
        <taxon>Mizuhopecten</taxon>
    </lineage>
</organism>